<name>A0ABV8SSZ3_9GAMM</name>
<feature type="transmembrane region" description="Helical" evidence="7">
    <location>
        <begin position="309"/>
        <end position="326"/>
    </location>
</feature>
<keyword evidence="6" id="KW-0175">Coiled coil</keyword>
<evidence type="ECO:0000256" key="7">
    <source>
        <dbReference type="SAM" id="Phobius"/>
    </source>
</evidence>
<feature type="coiled-coil region" evidence="6">
    <location>
        <begin position="335"/>
        <end position="369"/>
    </location>
</feature>
<dbReference type="PRINTS" id="PR00344">
    <property type="entry name" value="BCTRLSENSOR"/>
</dbReference>
<dbReference type="Gene3D" id="3.30.565.10">
    <property type="entry name" value="Histidine kinase-like ATPase, C-terminal domain"/>
    <property type="match status" value="1"/>
</dbReference>
<keyword evidence="9" id="KW-0547">Nucleotide-binding</keyword>
<feature type="transmembrane region" description="Helical" evidence="7">
    <location>
        <begin position="114"/>
        <end position="131"/>
    </location>
</feature>
<dbReference type="InterPro" id="IPR036890">
    <property type="entry name" value="HATPase_C_sf"/>
</dbReference>
<keyword evidence="3" id="KW-0597">Phosphoprotein</keyword>
<gene>
    <name evidence="9" type="ORF">ACFPN2_13565</name>
</gene>
<keyword evidence="7" id="KW-1133">Transmembrane helix</keyword>
<dbReference type="EC" id="2.7.13.3" evidence="2"/>
<evidence type="ECO:0000256" key="5">
    <source>
        <dbReference type="ARBA" id="ARBA00022777"/>
    </source>
</evidence>
<keyword evidence="4" id="KW-0808">Transferase</keyword>
<dbReference type="InterPro" id="IPR003661">
    <property type="entry name" value="HisK_dim/P_dom"/>
</dbReference>
<reference evidence="10" key="1">
    <citation type="journal article" date="2019" name="Int. J. Syst. Evol. Microbiol.">
        <title>The Global Catalogue of Microorganisms (GCM) 10K type strain sequencing project: providing services to taxonomists for standard genome sequencing and annotation.</title>
        <authorList>
            <consortium name="The Broad Institute Genomics Platform"/>
            <consortium name="The Broad Institute Genome Sequencing Center for Infectious Disease"/>
            <person name="Wu L."/>
            <person name="Ma J."/>
        </authorList>
    </citation>
    <scope>NUCLEOTIDE SEQUENCE [LARGE SCALE GENOMIC DNA]</scope>
    <source>
        <strain evidence="10">CGMCC 1.10759</strain>
    </source>
</reference>
<keyword evidence="10" id="KW-1185">Reference proteome</keyword>
<dbReference type="RefSeq" id="WP_380597340.1">
    <property type="nucleotide sequence ID" value="NZ_JBHSDU010000003.1"/>
</dbReference>
<evidence type="ECO:0000256" key="6">
    <source>
        <dbReference type="SAM" id="Coils"/>
    </source>
</evidence>
<feature type="transmembrane region" description="Helical" evidence="7">
    <location>
        <begin position="143"/>
        <end position="163"/>
    </location>
</feature>
<organism evidence="9 10">
    <name type="scientific">Steroidobacter flavus</name>
    <dbReference type="NCBI Taxonomy" id="1842136"/>
    <lineage>
        <taxon>Bacteria</taxon>
        <taxon>Pseudomonadati</taxon>
        <taxon>Pseudomonadota</taxon>
        <taxon>Gammaproteobacteria</taxon>
        <taxon>Steroidobacterales</taxon>
        <taxon>Steroidobacteraceae</taxon>
        <taxon>Steroidobacter</taxon>
    </lineage>
</organism>
<feature type="transmembrane region" description="Helical" evidence="7">
    <location>
        <begin position="45"/>
        <end position="64"/>
    </location>
</feature>
<feature type="transmembrane region" description="Helical" evidence="7">
    <location>
        <begin position="20"/>
        <end position="39"/>
    </location>
</feature>
<evidence type="ECO:0000313" key="10">
    <source>
        <dbReference type="Proteomes" id="UP001595904"/>
    </source>
</evidence>
<dbReference type="InterPro" id="IPR036097">
    <property type="entry name" value="HisK_dim/P_sf"/>
</dbReference>
<dbReference type="InterPro" id="IPR004358">
    <property type="entry name" value="Sig_transdc_His_kin-like_C"/>
</dbReference>
<feature type="transmembrane region" description="Helical" evidence="7">
    <location>
        <begin position="244"/>
        <end position="263"/>
    </location>
</feature>
<accession>A0ABV8SSZ3</accession>
<proteinExistence type="predicted"/>
<dbReference type="Pfam" id="PF02518">
    <property type="entry name" value="HATPase_c"/>
    <property type="match status" value="1"/>
</dbReference>
<dbReference type="SUPFAM" id="SSF47384">
    <property type="entry name" value="Homodimeric domain of signal transducing histidine kinase"/>
    <property type="match status" value="1"/>
</dbReference>
<dbReference type="Gene3D" id="1.10.287.130">
    <property type="match status" value="1"/>
</dbReference>
<evidence type="ECO:0000313" key="9">
    <source>
        <dbReference type="EMBL" id="MFC4310113.1"/>
    </source>
</evidence>
<keyword evidence="9" id="KW-0067">ATP-binding</keyword>
<feature type="transmembrane region" description="Helical" evidence="7">
    <location>
        <begin position="284"/>
        <end position="303"/>
    </location>
</feature>
<dbReference type="Proteomes" id="UP001595904">
    <property type="component" value="Unassembled WGS sequence"/>
</dbReference>
<dbReference type="InterPro" id="IPR005467">
    <property type="entry name" value="His_kinase_dom"/>
</dbReference>
<dbReference type="PROSITE" id="PS50109">
    <property type="entry name" value="HIS_KIN"/>
    <property type="match status" value="1"/>
</dbReference>
<dbReference type="PANTHER" id="PTHR42878:SF15">
    <property type="entry name" value="BACTERIOPHYTOCHROME"/>
    <property type="match status" value="1"/>
</dbReference>
<evidence type="ECO:0000256" key="2">
    <source>
        <dbReference type="ARBA" id="ARBA00012438"/>
    </source>
</evidence>
<sequence length="607" mass="68032">MVTEADKINTEIDTTRARLALAYAWLAGLVAYSVAIYLASNESQVWINDLAWTLAAAAAAYCCFRTARQVDPERRRAWLWITAACGSWLLGQLHWNYVHLILKVAQPFPSLNQIFYTGFALFIVIGVTQLPEARNRDPFTLKHAGNLGLVTCCLAVTVVLGMLEPALQNQSVTATFLWLGVAHTVLVAGTFLFTLSALWTFRWGSSWTPMLLMVIGTCVYAVSNFTYAHALLTESYLPDDVVNVSWLLMFGLVAGAAHEQLWISRRDQGDITQKIRVRERWLEAVMPALLIVIMIVVVLTSSATFTPRVIWLSATISILFAVILGAREAWIQNESQELTDQLMNANQQLQDANIELRHSEQRYRELTTALEQRVGERTTELKRAYDELEGFSYAVAHDLKAPLRAINGFAHLFEQEMQGQLTDRSREHLSRIRNGSLKMATLIDDLLSYSHIDRRGMQASVVSLPSLVDQVLSPYQDEIQRRGIVMTVVVEPMTVRVDASGLALALRNLVENGLKYTRDTKNPRIAVVCRRKDGGVLLAVTDNGIGFDMQYHDHIFKLFQRLHRDNQYPGTGIGLALVRKAVERLGGKVWAQSKPGEGSTFTIELPS</sequence>
<evidence type="ECO:0000256" key="3">
    <source>
        <dbReference type="ARBA" id="ARBA00022553"/>
    </source>
</evidence>
<comment type="catalytic activity">
    <reaction evidence="1">
        <text>ATP + protein L-histidine = ADP + protein N-phospho-L-histidine.</text>
        <dbReference type="EC" id="2.7.13.3"/>
    </reaction>
</comment>
<feature type="transmembrane region" description="Helical" evidence="7">
    <location>
        <begin position="211"/>
        <end position="232"/>
    </location>
</feature>
<keyword evidence="7" id="KW-0472">Membrane</keyword>
<dbReference type="InterPro" id="IPR003594">
    <property type="entry name" value="HATPase_dom"/>
</dbReference>
<evidence type="ECO:0000259" key="8">
    <source>
        <dbReference type="PROSITE" id="PS50109"/>
    </source>
</evidence>
<feature type="transmembrane region" description="Helical" evidence="7">
    <location>
        <begin position="175"/>
        <end position="199"/>
    </location>
</feature>
<dbReference type="CDD" id="cd00082">
    <property type="entry name" value="HisKA"/>
    <property type="match status" value="1"/>
</dbReference>
<dbReference type="PANTHER" id="PTHR42878">
    <property type="entry name" value="TWO-COMPONENT HISTIDINE KINASE"/>
    <property type="match status" value="1"/>
</dbReference>
<feature type="transmembrane region" description="Helical" evidence="7">
    <location>
        <begin position="76"/>
        <end position="94"/>
    </location>
</feature>
<dbReference type="SMART" id="SM00387">
    <property type="entry name" value="HATPase_c"/>
    <property type="match status" value="1"/>
</dbReference>
<comment type="caution">
    <text evidence="9">The sequence shown here is derived from an EMBL/GenBank/DDBJ whole genome shotgun (WGS) entry which is preliminary data.</text>
</comment>
<dbReference type="SMART" id="SM00388">
    <property type="entry name" value="HisKA"/>
    <property type="match status" value="1"/>
</dbReference>
<dbReference type="InterPro" id="IPR050351">
    <property type="entry name" value="BphY/WalK/GraS-like"/>
</dbReference>
<keyword evidence="7" id="KW-0812">Transmembrane</keyword>
<dbReference type="EMBL" id="JBHSDU010000003">
    <property type="protein sequence ID" value="MFC4310113.1"/>
    <property type="molecule type" value="Genomic_DNA"/>
</dbReference>
<evidence type="ECO:0000256" key="4">
    <source>
        <dbReference type="ARBA" id="ARBA00022679"/>
    </source>
</evidence>
<keyword evidence="5" id="KW-0418">Kinase</keyword>
<protein>
    <recommendedName>
        <fullName evidence="2">histidine kinase</fullName>
        <ecNumber evidence="2">2.7.13.3</ecNumber>
    </recommendedName>
</protein>
<evidence type="ECO:0000256" key="1">
    <source>
        <dbReference type="ARBA" id="ARBA00000085"/>
    </source>
</evidence>
<feature type="domain" description="Histidine kinase" evidence="8">
    <location>
        <begin position="394"/>
        <end position="607"/>
    </location>
</feature>
<dbReference type="Pfam" id="PF00512">
    <property type="entry name" value="HisKA"/>
    <property type="match status" value="1"/>
</dbReference>
<dbReference type="SUPFAM" id="SSF55874">
    <property type="entry name" value="ATPase domain of HSP90 chaperone/DNA topoisomerase II/histidine kinase"/>
    <property type="match status" value="1"/>
</dbReference>
<dbReference type="GO" id="GO:0005524">
    <property type="term" value="F:ATP binding"/>
    <property type="evidence" value="ECO:0007669"/>
    <property type="project" value="UniProtKB-KW"/>
</dbReference>